<reference evidence="1 2" key="1">
    <citation type="submission" date="2016-06" db="EMBL/GenBank/DDBJ databases">
        <title>Complete genome sequences of Bordetella bronchialis and Bordetella flabilis.</title>
        <authorList>
            <person name="LiPuma J.J."/>
            <person name="Spilker T."/>
        </authorList>
    </citation>
    <scope>NUCLEOTIDE SEQUENCE [LARGE SCALE GENOMIC DNA]</scope>
    <source>
        <strain evidence="1 2">AU10664</strain>
    </source>
</reference>
<dbReference type="EMBL" id="CP016172">
    <property type="protein sequence ID" value="ANN79528.1"/>
    <property type="molecule type" value="Genomic_DNA"/>
</dbReference>
<dbReference type="OrthoDB" id="8382870at2"/>
<dbReference type="Proteomes" id="UP000091926">
    <property type="component" value="Chromosome"/>
</dbReference>
<dbReference type="Pfam" id="PF18928">
    <property type="entry name" value="DUF5677"/>
    <property type="match status" value="1"/>
</dbReference>
<organism evidence="1 2">
    <name type="scientific">Bordetella flabilis</name>
    <dbReference type="NCBI Taxonomy" id="463014"/>
    <lineage>
        <taxon>Bacteria</taxon>
        <taxon>Pseudomonadati</taxon>
        <taxon>Pseudomonadota</taxon>
        <taxon>Betaproteobacteria</taxon>
        <taxon>Burkholderiales</taxon>
        <taxon>Alcaligenaceae</taxon>
        <taxon>Bordetella</taxon>
    </lineage>
</organism>
<gene>
    <name evidence="1" type="ORF">BAU07_22545</name>
</gene>
<protein>
    <submittedName>
        <fullName evidence="1">Uncharacterized protein</fullName>
    </submittedName>
</protein>
<dbReference type="AlphaFoldDB" id="A0A193GIW4"/>
<keyword evidence="2" id="KW-1185">Reference proteome</keyword>
<dbReference type="KEGG" id="bfz:BAU07_22545"/>
<name>A0A193GIW4_9BORD</name>
<evidence type="ECO:0000313" key="1">
    <source>
        <dbReference type="EMBL" id="ANN79528.1"/>
    </source>
</evidence>
<sequence>MPFSIEGFLETEGTIAEQQKARYGDLFELAYSFSRVGMQLTERLQAARRNRELVGATLLARSVAHFQAIVMLVERGLPVEAMVLTRSLMETSFVICALAKNTVTTEELAQHDLASRGKLASALTRVPSAALDEHHAGLKSFVKDLDGAKAILVENMASRAGLLDLYNSFYRYLSHIASHPSITASDLYFIEGNGSDRVSFRCVPEDTPIALILTFLTMLITFGSHEELAGTTPELSAAISELGEQYQLLERRYSVWDRSGGIRPSATARS</sequence>
<evidence type="ECO:0000313" key="2">
    <source>
        <dbReference type="Proteomes" id="UP000091926"/>
    </source>
</evidence>
<dbReference type="RefSeq" id="WP_066662752.1">
    <property type="nucleotide sequence ID" value="NZ_CBCSCL010000042.1"/>
</dbReference>
<dbReference type="InterPro" id="IPR043733">
    <property type="entry name" value="DUF5677"/>
</dbReference>
<proteinExistence type="predicted"/>
<accession>A0A193GIW4</accession>